<keyword evidence="2" id="KW-1185">Reference proteome</keyword>
<sequence>MGCTTCYQEPRWTIEWKDGKAASIDIDYNWVGRIDKDSITQVIRFVSAEDPAQTPILGTYTLKDRSFLFEPLIPFTRGMSYEVYAHDKKIGTFNIGFETGPLPVVKAIYPGVDTVPENLLKTYIEFSQPMSEGRSKDCISITNEKGDTLRDVFLDLQPELWSENRTVLTLWLDPGRIKRDLQPNLKLGTPLRANHKYKITVSARWPAAQGRSMEKDFSRTLVTTMRNETSPDPSQWKLVLPAAASVEPVWISFDKPLDHFLLGDALYIRHASGEWIKGKITAVNKDRGARFTPAQAWVAGNYNMVIASKLEDLCGNNINRPFDRDVTKTKTPSQQEYHTIPFTIK</sequence>
<comment type="caution">
    <text evidence="1">The sequence shown here is derived from an EMBL/GenBank/DDBJ whole genome shotgun (WGS) entry which is preliminary data.</text>
</comment>
<gene>
    <name evidence="1" type="ORF">GWC95_06935</name>
</gene>
<proteinExistence type="predicted"/>
<dbReference type="EMBL" id="JAACJS010000011">
    <property type="protein sequence ID" value="NCI49649.1"/>
    <property type="molecule type" value="Genomic_DNA"/>
</dbReference>
<name>A0ABW9ZRC0_9BACT</name>
<dbReference type="RefSeq" id="WP_161817961.1">
    <property type="nucleotide sequence ID" value="NZ_JAACJS010000011.1"/>
</dbReference>
<evidence type="ECO:0000313" key="2">
    <source>
        <dbReference type="Proteomes" id="UP000753802"/>
    </source>
</evidence>
<accession>A0ABW9ZRC0</accession>
<evidence type="ECO:0008006" key="3">
    <source>
        <dbReference type="Google" id="ProtNLM"/>
    </source>
</evidence>
<protein>
    <recommendedName>
        <fullName evidence="3">Ig-like domain-containing protein</fullName>
    </recommendedName>
</protein>
<organism evidence="1 2">
    <name type="scientific">Sediminibacterium roseum</name>
    <dbReference type="NCBI Taxonomy" id="1978412"/>
    <lineage>
        <taxon>Bacteria</taxon>
        <taxon>Pseudomonadati</taxon>
        <taxon>Bacteroidota</taxon>
        <taxon>Chitinophagia</taxon>
        <taxon>Chitinophagales</taxon>
        <taxon>Chitinophagaceae</taxon>
        <taxon>Sediminibacterium</taxon>
    </lineage>
</organism>
<reference evidence="1 2" key="1">
    <citation type="submission" date="2020-01" db="EMBL/GenBank/DDBJ databases">
        <title>Genome analysis.</title>
        <authorList>
            <person name="Wu S."/>
            <person name="Wang G."/>
        </authorList>
    </citation>
    <scope>NUCLEOTIDE SEQUENCE [LARGE SCALE GENOMIC DNA]</scope>
    <source>
        <strain evidence="1 2">SYL130</strain>
    </source>
</reference>
<evidence type="ECO:0000313" key="1">
    <source>
        <dbReference type="EMBL" id="NCI49649.1"/>
    </source>
</evidence>
<dbReference type="Proteomes" id="UP000753802">
    <property type="component" value="Unassembled WGS sequence"/>
</dbReference>